<comment type="caution">
    <text evidence="1">The sequence shown here is derived from an EMBL/GenBank/DDBJ whole genome shotgun (WGS) entry which is preliminary data.</text>
</comment>
<organism evidence="1 2">
    <name type="scientific">Candidatus Cryptobacteroides intestinavium</name>
    <dbReference type="NCBI Taxonomy" id="2840766"/>
    <lineage>
        <taxon>Bacteria</taxon>
        <taxon>Pseudomonadati</taxon>
        <taxon>Bacteroidota</taxon>
        <taxon>Bacteroidia</taxon>
        <taxon>Bacteroidales</taxon>
        <taxon>Candidatus Cryptobacteroides</taxon>
    </lineage>
</organism>
<accession>A0A9D9EQX7</accession>
<name>A0A9D9EQX7_9BACT</name>
<evidence type="ECO:0000313" key="1">
    <source>
        <dbReference type="EMBL" id="MBO8452586.1"/>
    </source>
</evidence>
<dbReference type="EMBL" id="JADIMI010000067">
    <property type="protein sequence ID" value="MBO8452586.1"/>
    <property type="molecule type" value="Genomic_DNA"/>
</dbReference>
<reference evidence="1" key="1">
    <citation type="submission" date="2020-10" db="EMBL/GenBank/DDBJ databases">
        <authorList>
            <person name="Gilroy R."/>
        </authorList>
    </citation>
    <scope>NUCLEOTIDE SEQUENCE</scope>
    <source>
        <strain evidence="1">B1-20833</strain>
    </source>
</reference>
<dbReference type="Proteomes" id="UP000823661">
    <property type="component" value="Unassembled WGS sequence"/>
</dbReference>
<reference evidence="1" key="2">
    <citation type="journal article" date="2021" name="PeerJ">
        <title>Extensive microbial diversity within the chicken gut microbiome revealed by metagenomics and culture.</title>
        <authorList>
            <person name="Gilroy R."/>
            <person name="Ravi A."/>
            <person name="Getino M."/>
            <person name="Pursley I."/>
            <person name="Horton D.L."/>
            <person name="Alikhan N.F."/>
            <person name="Baker D."/>
            <person name="Gharbi K."/>
            <person name="Hall N."/>
            <person name="Watson M."/>
            <person name="Adriaenssens E.M."/>
            <person name="Foster-Nyarko E."/>
            <person name="Jarju S."/>
            <person name="Secka A."/>
            <person name="Antonio M."/>
            <person name="Oren A."/>
            <person name="Chaudhuri R.R."/>
            <person name="La Ragione R."/>
            <person name="Hildebrand F."/>
            <person name="Pallen M.J."/>
        </authorList>
    </citation>
    <scope>NUCLEOTIDE SEQUENCE</scope>
    <source>
        <strain evidence="1">B1-20833</strain>
    </source>
</reference>
<proteinExistence type="predicted"/>
<dbReference type="Pfam" id="PF13704">
    <property type="entry name" value="Glyco_tranf_2_4"/>
    <property type="match status" value="1"/>
</dbReference>
<gene>
    <name evidence="1" type="ORF">IAC06_06860</name>
</gene>
<evidence type="ECO:0000313" key="2">
    <source>
        <dbReference type="Proteomes" id="UP000823661"/>
    </source>
</evidence>
<dbReference type="AlphaFoldDB" id="A0A9D9EQX7"/>
<protein>
    <submittedName>
        <fullName evidence="1">Glycosyltransferase family 2 protein</fullName>
    </submittedName>
</protein>
<sequence>MGKKNIAALTMVRNDSFFLERWVRYYGERLGYANLYVYFDGLDQEIPPFCSGLNARSVDRLAGNVAQGDRLRADFLSAEAARLFSEGYDMVIGTDVDEFLVVDPAVGQDLICFLSTVSAGGVSISGLGVDVGQNTACEGPLAEKLPFLSQRRYALLSTRYSKSSVLTSPVEWGSGFHRTRKHNFHIVRNLYLFHFGCVDLARIEAKFSDSERVAEGWSRHFRKRIKTITVISRTRRALKWRAAVRFARLVQNMIRPPYAWNKPAMFNLRLVVKIPERFDGLI</sequence>